<dbReference type="Gene3D" id="3.50.90.10">
    <property type="entry name" value="YerB-like"/>
    <property type="match status" value="1"/>
</dbReference>
<feature type="region of interest" description="Disordered" evidence="1">
    <location>
        <begin position="25"/>
        <end position="57"/>
    </location>
</feature>
<keyword evidence="5" id="KW-1185">Reference proteome</keyword>
<evidence type="ECO:0000313" key="5">
    <source>
        <dbReference type="Proteomes" id="UP000321816"/>
    </source>
</evidence>
<dbReference type="InterPro" id="IPR021416">
    <property type="entry name" value="DUF3048_N"/>
</dbReference>
<proteinExistence type="predicted"/>
<dbReference type="InterPro" id="IPR035328">
    <property type="entry name" value="DUF3048_C"/>
</dbReference>
<protein>
    <submittedName>
        <fullName evidence="4">DUF3048 domain-containing protein</fullName>
    </submittedName>
</protein>
<dbReference type="SUPFAM" id="SSF159774">
    <property type="entry name" value="YerB-like"/>
    <property type="match status" value="1"/>
</dbReference>
<dbReference type="Proteomes" id="UP000321816">
    <property type="component" value="Chromosome"/>
</dbReference>
<sequence length="353" mass="38731">MMGVSGRNIAAGTVMIALFSACSNDDENSTDNNSGGNSSSSAENTPVEENNSNAEAEEEIFTAPLTGLEAEEEELNHRAVGVMIENSISARPQTSLHEADIVYEVLSEGNITRLLAVFHSEKPEEIGPVRSARPYYINLNNGYGAVYAAAGGSPDAYDMIENGEVDYVSGLEYEGVHFYRSDERQAPHNMYTSFDRLAEAAEELGYEWENIPPEDLSFSEEEAEGLEADTVNISYGSSSNNVQYNYEEDLQGYVRSVGGEQINDLQTNEPVSPRNLLVVEAEHQVTDDSGRRFIDIEAGGGAYLLQDGSARELSWENQEGRLVPVENGEIVPFQPGKTWINIVEDMEEDVSLN</sequence>
<organism evidence="4 5">
    <name type="scientific">Alkalicoccus halolimnae</name>
    <dbReference type="NCBI Taxonomy" id="1667239"/>
    <lineage>
        <taxon>Bacteria</taxon>
        <taxon>Bacillati</taxon>
        <taxon>Bacillota</taxon>
        <taxon>Bacilli</taxon>
        <taxon>Bacillales</taxon>
        <taxon>Bacillaceae</taxon>
        <taxon>Alkalicoccus</taxon>
    </lineage>
</organism>
<dbReference type="Pfam" id="PF17479">
    <property type="entry name" value="DUF3048_C"/>
    <property type="match status" value="1"/>
</dbReference>
<dbReference type="RefSeq" id="WP_147803151.1">
    <property type="nucleotide sequence ID" value="NZ_CP144914.1"/>
</dbReference>
<evidence type="ECO:0000259" key="2">
    <source>
        <dbReference type="Pfam" id="PF11258"/>
    </source>
</evidence>
<feature type="domain" description="DUF3048" evidence="2">
    <location>
        <begin position="65"/>
        <end position="206"/>
    </location>
</feature>
<dbReference type="InterPro" id="IPR023158">
    <property type="entry name" value="YerB-like_sf"/>
</dbReference>
<dbReference type="OrthoDB" id="9779102at2"/>
<dbReference type="PROSITE" id="PS51257">
    <property type="entry name" value="PROKAR_LIPOPROTEIN"/>
    <property type="match status" value="1"/>
</dbReference>
<evidence type="ECO:0000313" key="4">
    <source>
        <dbReference type="EMBL" id="WWD80933.1"/>
    </source>
</evidence>
<feature type="compositionally biased region" description="Low complexity" evidence="1">
    <location>
        <begin position="30"/>
        <end position="54"/>
    </location>
</feature>
<name>A0A5C7F5U7_9BACI</name>
<dbReference type="EMBL" id="CP144914">
    <property type="protein sequence ID" value="WWD80933.1"/>
    <property type="molecule type" value="Genomic_DNA"/>
</dbReference>
<gene>
    <name evidence="4" type="ORF">FTX54_005055</name>
</gene>
<dbReference type="KEGG" id="ahal:FTX54_005055"/>
<accession>A0A5C7F5U7</accession>
<reference evidence="4 5" key="1">
    <citation type="submission" date="2024-01" db="EMBL/GenBank/DDBJ databases">
        <title>Complete Genome Sequence of Alkalicoccus halolimnae BZ-SZ-XJ29T, a Moderately Halophilic Bacterium Isolated from a Salt Lake.</title>
        <authorList>
            <person name="Zhao B."/>
        </authorList>
    </citation>
    <scope>NUCLEOTIDE SEQUENCE [LARGE SCALE GENOMIC DNA]</scope>
    <source>
        <strain evidence="4 5">BZ-SZ-XJ29</strain>
    </source>
</reference>
<dbReference type="AlphaFoldDB" id="A0A5C7F5U7"/>
<feature type="domain" description="DUF3048" evidence="3">
    <location>
        <begin position="232"/>
        <end position="340"/>
    </location>
</feature>
<evidence type="ECO:0000256" key="1">
    <source>
        <dbReference type="SAM" id="MobiDB-lite"/>
    </source>
</evidence>
<dbReference type="Pfam" id="PF11258">
    <property type="entry name" value="DUF3048"/>
    <property type="match status" value="1"/>
</dbReference>
<evidence type="ECO:0000259" key="3">
    <source>
        <dbReference type="Pfam" id="PF17479"/>
    </source>
</evidence>